<keyword evidence="3" id="KW-1185">Reference proteome</keyword>
<dbReference type="InParanoid" id="A0A4W3JHM7"/>
<dbReference type="Ensembl" id="ENSCMIT00000043565.1">
    <property type="protein sequence ID" value="ENSCMIP00000042944.1"/>
    <property type="gene ID" value="ENSCMIG00000017840.1"/>
</dbReference>
<feature type="region of interest" description="Disordered" evidence="1">
    <location>
        <begin position="1"/>
        <end position="32"/>
    </location>
</feature>
<dbReference type="AlphaFoldDB" id="A0A4W3JHM7"/>
<evidence type="ECO:0008006" key="4">
    <source>
        <dbReference type="Google" id="ProtNLM"/>
    </source>
</evidence>
<dbReference type="Proteomes" id="UP000314986">
    <property type="component" value="Unassembled WGS sequence"/>
</dbReference>
<evidence type="ECO:0000313" key="3">
    <source>
        <dbReference type="Proteomes" id="UP000314986"/>
    </source>
</evidence>
<evidence type="ECO:0000256" key="1">
    <source>
        <dbReference type="SAM" id="MobiDB-lite"/>
    </source>
</evidence>
<dbReference type="STRING" id="7868.ENSCMIP00000042944"/>
<protein>
    <recommendedName>
        <fullName evidence="4">INO80 complex subunit C</fullName>
    </recommendedName>
</protein>
<reference evidence="3" key="2">
    <citation type="journal article" date="2007" name="PLoS Biol.">
        <title>Survey sequencing and comparative analysis of the elephant shark (Callorhinchus milii) genome.</title>
        <authorList>
            <person name="Venkatesh B."/>
            <person name="Kirkness E.F."/>
            <person name="Loh Y.H."/>
            <person name="Halpern A.L."/>
            <person name="Lee A.P."/>
            <person name="Johnson J."/>
            <person name="Dandona N."/>
            <person name="Viswanathan L.D."/>
            <person name="Tay A."/>
            <person name="Venter J.C."/>
            <person name="Strausberg R.L."/>
            <person name="Brenner S."/>
        </authorList>
    </citation>
    <scope>NUCLEOTIDE SEQUENCE [LARGE SCALE GENOMIC DNA]</scope>
</reference>
<name>A0A4W3JHM7_CALMI</name>
<organism evidence="2 3">
    <name type="scientific">Callorhinchus milii</name>
    <name type="common">Ghost shark</name>
    <dbReference type="NCBI Taxonomy" id="7868"/>
    <lineage>
        <taxon>Eukaryota</taxon>
        <taxon>Metazoa</taxon>
        <taxon>Chordata</taxon>
        <taxon>Craniata</taxon>
        <taxon>Vertebrata</taxon>
        <taxon>Chondrichthyes</taxon>
        <taxon>Holocephali</taxon>
        <taxon>Chimaeriformes</taxon>
        <taxon>Callorhinchidae</taxon>
        <taxon>Callorhinchus</taxon>
    </lineage>
</organism>
<proteinExistence type="predicted"/>
<sequence length="91" mass="9897">IGVLDTIGESKTLATDSSPGHGEPAAKPPVFKDPNFIHSGIGGASVGKKSRVWKNLKQILAAERTLPWKLNDPNCELFHNLLPFSFFCIPQ</sequence>
<reference evidence="3" key="3">
    <citation type="journal article" date="2014" name="Nature">
        <title>Elephant shark genome provides unique insights into gnathostome evolution.</title>
        <authorList>
            <consortium name="International Elephant Shark Genome Sequencing Consortium"/>
            <person name="Venkatesh B."/>
            <person name="Lee A.P."/>
            <person name="Ravi V."/>
            <person name="Maurya A.K."/>
            <person name="Lian M.M."/>
            <person name="Swann J.B."/>
            <person name="Ohta Y."/>
            <person name="Flajnik M.F."/>
            <person name="Sutoh Y."/>
            <person name="Kasahara M."/>
            <person name="Hoon S."/>
            <person name="Gangu V."/>
            <person name="Roy S.W."/>
            <person name="Irimia M."/>
            <person name="Korzh V."/>
            <person name="Kondrychyn I."/>
            <person name="Lim Z.W."/>
            <person name="Tay B.H."/>
            <person name="Tohari S."/>
            <person name="Kong K.W."/>
            <person name="Ho S."/>
            <person name="Lorente-Galdos B."/>
            <person name="Quilez J."/>
            <person name="Marques-Bonet T."/>
            <person name="Raney B.J."/>
            <person name="Ingham P.W."/>
            <person name="Tay A."/>
            <person name="Hillier L.W."/>
            <person name="Minx P."/>
            <person name="Boehm T."/>
            <person name="Wilson R.K."/>
            <person name="Brenner S."/>
            <person name="Warren W.C."/>
        </authorList>
    </citation>
    <scope>NUCLEOTIDE SEQUENCE [LARGE SCALE GENOMIC DNA]</scope>
</reference>
<reference evidence="2" key="5">
    <citation type="submission" date="2025-09" db="UniProtKB">
        <authorList>
            <consortium name="Ensembl"/>
        </authorList>
    </citation>
    <scope>IDENTIFICATION</scope>
</reference>
<reference evidence="2" key="4">
    <citation type="submission" date="2025-08" db="UniProtKB">
        <authorList>
            <consortium name="Ensembl"/>
        </authorList>
    </citation>
    <scope>IDENTIFICATION</scope>
</reference>
<evidence type="ECO:0000313" key="2">
    <source>
        <dbReference type="Ensembl" id="ENSCMIP00000042944.1"/>
    </source>
</evidence>
<reference evidence="3" key="1">
    <citation type="journal article" date="2006" name="Science">
        <title>Ancient noncoding elements conserved in the human genome.</title>
        <authorList>
            <person name="Venkatesh B."/>
            <person name="Kirkness E.F."/>
            <person name="Loh Y.H."/>
            <person name="Halpern A.L."/>
            <person name="Lee A.P."/>
            <person name="Johnson J."/>
            <person name="Dandona N."/>
            <person name="Viswanathan L.D."/>
            <person name="Tay A."/>
            <person name="Venter J.C."/>
            <person name="Strausberg R.L."/>
            <person name="Brenner S."/>
        </authorList>
    </citation>
    <scope>NUCLEOTIDE SEQUENCE [LARGE SCALE GENOMIC DNA]</scope>
</reference>
<accession>A0A4W3JHM7</accession>